<name>A0A645J726_9ZZZZ</name>
<dbReference type="EMBL" id="VSSQ01132315">
    <property type="protein sequence ID" value="MPN58932.1"/>
    <property type="molecule type" value="Genomic_DNA"/>
</dbReference>
<sequence length="65" mass="7177">MGVYLLGALVFSIKVAKSELSLIPLIIITFLTLHLSYGLGFLEGIFAFVVFKSKKSVEKNIKSSR</sequence>
<evidence type="ECO:0000256" key="1">
    <source>
        <dbReference type="SAM" id="Phobius"/>
    </source>
</evidence>
<accession>A0A645J726</accession>
<organism evidence="2">
    <name type="scientific">bioreactor metagenome</name>
    <dbReference type="NCBI Taxonomy" id="1076179"/>
    <lineage>
        <taxon>unclassified sequences</taxon>
        <taxon>metagenomes</taxon>
        <taxon>ecological metagenomes</taxon>
    </lineage>
</organism>
<comment type="caution">
    <text evidence="2">The sequence shown here is derived from an EMBL/GenBank/DDBJ whole genome shotgun (WGS) entry which is preliminary data.</text>
</comment>
<reference evidence="2" key="1">
    <citation type="submission" date="2019-08" db="EMBL/GenBank/DDBJ databases">
        <authorList>
            <person name="Kucharzyk K."/>
            <person name="Murdoch R.W."/>
            <person name="Higgins S."/>
            <person name="Loffler F."/>
        </authorList>
    </citation>
    <scope>NUCLEOTIDE SEQUENCE</scope>
</reference>
<gene>
    <name evidence="2" type="ORF">SDC9_206648</name>
</gene>
<keyword evidence="1" id="KW-0472">Membrane</keyword>
<dbReference type="AlphaFoldDB" id="A0A645J726"/>
<feature type="transmembrane region" description="Helical" evidence="1">
    <location>
        <begin position="26"/>
        <end position="51"/>
    </location>
</feature>
<keyword evidence="1" id="KW-0812">Transmembrane</keyword>
<proteinExistence type="predicted"/>
<keyword evidence="1" id="KW-1133">Transmembrane helix</keyword>
<protein>
    <submittedName>
        <fullName evidence="2">Uncharacterized protein</fullName>
    </submittedName>
</protein>
<evidence type="ECO:0000313" key="2">
    <source>
        <dbReference type="EMBL" id="MPN58932.1"/>
    </source>
</evidence>